<dbReference type="RefSeq" id="WP_019245588.1">
    <property type="nucleotide sequence ID" value="NZ_CAPH01000009.1"/>
</dbReference>
<evidence type="ECO:0000313" key="14">
    <source>
        <dbReference type="Proteomes" id="UP001059295"/>
    </source>
</evidence>
<dbReference type="Gene3D" id="1.20.58.1610">
    <property type="entry name" value="NADH:ubiquinone/plastoquinone oxidoreductase, chain 3"/>
    <property type="match status" value="1"/>
</dbReference>
<evidence type="ECO:0000256" key="11">
    <source>
        <dbReference type="HAMAP-Rule" id="MF_01394"/>
    </source>
</evidence>
<dbReference type="HAMAP" id="MF_01394">
    <property type="entry name" value="NDH1_NuoA"/>
    <property type="match status" value="1"/>
</dbReference>
<dbReference type="PANTHER" id="PTHR11058:SF22">
    <property type="entry name" value="NADH-QUINONE OXIDOREDUCTASE SUBUNIT A"/>
    <property type="match status" value="1"/>
</dbReference>
<proteinExistence type="inferred from homology"/>
<reference evidence="13" key="1">
    <citation type="journal article" date="2022" name="Cell">
        <title>Design, construction, and in vivo augmentation of a complex gut microbiome.</title>
        <authorList>
            <person name="Cheng A.G."/>
            <person name="Ho P.Y."/>
            <person name="Aranda-Diaz A."/>
            <person name="Jain S."/>
            <person name="Yu F.B."/>
            <person name="Meng X."/>
            <person name="Wang M."/>
            <person name="Iakiviak M."/>
            <person name="Nagashima K."/>
            <person name="Zhao A."/>
            <person name="Murugkar P."/>
            <person name="Patil A."/>
            <person name="Atabakhsh K."/>
            <person name="Weakley A."/>
            <person name="Yan J."/>
            <person name="Brumbaugh A.R."/>
            <person name="Higginbottom S."/>
            <person name="Dimas A."/>
            <person name="Shiver A.L."/>
            <person name="Deutschbauer A."/>
            <person name="Neff N."/>
            <person name="Sonnenburg J.L."/>
            <person name="Huang K.C."/>
            <person name="Fischbach M.A."/>
        </authorList>
    </citation>
    <scope>NUCLEOTIDE SEQUENCE</scope>
    <source>
        <strain evidence="13">AP11</strain>
    </source>
</reference>
<evidence type="ECO:0000256" key="3">
    <source>
        <dbReference type="ARBA" id="ARBA00022448"/>
    </source>
</evidence>
<evidence type="ECO:0000256" key="6">
    <source>
        <dbReference type="ARBA" id="ARBA00022719"/>
    </source>
</evidence>
<name>A0ABY5UYV0_9BACT</name>
<dbReference type="Proteomes" id="UP001059295">
    <property type="component" value="Chromosome"/>
</dbReference>
<feature type="transmembrane region" description="Helical" evidence="11">
    <location>
        <begin position="56"/>
        <end position="81"/>
    </location>
</feature>
<keyword evidence="3 11" id="KW-0813">Transport</keyword>
<dbReference type="GeneID" id="82892175"/>
<evidence type="ECO:0000256" key="9">
    <source>
        <dbReference type="ARBA" id="ARBA00023027"/>
    </source>
</evidence>
<feature type="transmembrane region" description="Helical" evidence="11">
    <location>
        <begin position="87"/>
        <end position="108"/>
    </location>
</feature>
<evidence type="ECO:0000256" key="5">
    <source>
        <dbReference type="ARBA" id="ARBA00022692"/>
    </source>
</evidence>
<evidence type="ECO:0000256" key="12">
    <source>
        <dbReference type="RuleBase" id="RU003639"/>
    </source>
</evidence>
<evidence type="ECO:0000256" key="4">
    <source>
        <dbReference type="ARBA" id="ARBA00022475"/>
    </source>
</evidence>
<dbReference type="InterPro" id="IPR000440">
    <property type="entry name" value="NADH_UbQ/plastoQ_OxRdtase_su3"/>
</dbReference>
<dbReference type="InterPro" id="IPR038430">
    <property type="entry name" value="NDAH_ubi_oxred_su3_sf"/>
</dbReference>
<feature type="transmembrane region" description="Helical" evidence="11">
    <location>
        <begin position="6"/>
        <end position="27"/>
    </location>
</feature>
<evidence type="ECO:0000313" key="13">
    <source>
        <dbReference type="EMBL" id="UWN57067.1"/>
    </source>
</evidence>
<accession>A0ABY5UYV0</accession>
<comment type="catalytic activity">
    <reaction evidence="11 12">
        <text>a quinone + NADH + 5 H(+)(in) = a quinol + NAD(+) + 4 H(+)(out)</text>
        <dbReference type="Rhea" id="RHEA:57888"/>
        <dbReference type="ChEBI" id="CHEBI:15378"/>
        <dbReference type="ChEBI" id="CHEBI:24646"/>
        <dbReference type="ChEBI" id="CHEBI:57540"/>
        <dbReference type="ChEBI" id="CHEBI:57945"/>
        <dbReference type="ChEBI" id="CHEBI:132124"/>
    </reaction>
</comment>
<keyword evidence="8 11" id="KW-1133">Transmembrane helix</keyword>
<evidence type="ECO:0000256" key="7">
    <source>
        <dbReference type="ARBA" id="ARBA00022967"/>
    </source>
</evidence>
<keyword evidence="4 11" id="KW-1003">Cell membrane</keyword>
<evidence type="ECO:0000256" key="1">
    <source>
        <dbReference type="ARBA" id="ARBA00004141"/>
    </source>
</evidence>
<keyword evidence="7 11" id="KW-1278">Translocase</keyword>
<keyword evidence="14" id="KW-1185">Reference proteome</keyword>
<keyword evidence="9 11" id="KW-0520">NAD</keyword>
<evidence type="ECO:0000256" key="2">
    <source>
        <dbReference type="ARBA" id="ARBA00008472"/>
    </source>
</evidence>
<sequence>MDLTLFLVVILTAVFLVVAAWGLDYLLSPRSFNGQKGEAYECGIPTRGKSWMQFKVGYYLFAILFLIFDVEAMFMFPWAVIVREVGVAGLFNILFFMLILVLGLAYAWKKGALEWK</sequence>
<dbReference type="Pfam" id="PF00507">
    <property type="entry name" value="Oxidored_q4"/>
    <property type="match status" value="1"/>
</dbReference>
<comment type="similarity">
    <text evidence="2 11 12">Belongs to the complex I subunit 3 family.</text>
</comment>
<dbReference type="InterPro" id="IPR023043">
    <property type="entry name" value="NAD(P)H_OxRDtase_bac/plastid"/>
</dbReference>
<comment type="subunit">
    <text evidence="11">NDH-1 is composed of 14 different subunits. Subunits NuoA, H, J, K, L, M, N constitute the membrane sector of the complex.</text>
</comment>
<keyword evidence="6 11" id="KW-0874">Quinone</keyword>
<dbReference type="PANTHER" id="PTHR11058">
    <property type="entry name" value="NADH-UBIQUINONE OXIDOREDUCTASE CHAIN 3"/>
    <property type="match status" value="1"/>
</dbReference>
<dbReference type="EC" id="7.1.1.-" evidence="11"/>
<dbReference type="EMBL" id="CP102294">
    <property type="protein sequence ID" value="UWN57067.1"/>
    <property type="molecule type" value="Genomic_DNA"/>
</dbReference>
<protein>
    <recommendedName>
        <fullName evidence="11">NADH-quinone oxidoreductase subunit A</fullName>
        <ecNumber evidence="11">7.1.1.-</ecNumber>
    </recommendedName>
    <alternativeName>
        <fullName evidence="11">NADH dehydrogenase I subunit A</fullName>
    </alternativeName>
    <alternativeName>
        <fullName evidence="11">NDH-1 subunit A</fullName>
    </alternativeName>
    <alternativeName>
        <fullName evidence="11">NUO1</fullName>
    </alternativeName>
</protein>
<comment type="function">
    <text evidence="11">NDH-1 shuttles electrons from NADH, via FMN and iron-sulfur (Fe-S) centers, to quinones in the respiratory chain. The immediate electron acceptor for the enzyme in this species is believed to be a menaquinone. Couples the redox reaction to proton translocation (for every two electrons transferred, four hydrogen ions are translocated across the cytoplasmic membrane), and thus conserves the redox energy in a proton gradient.</text>
</comment>
<organism evidence="13 14">
    <name type="scientific">Alistipes ihumii AP11</name>
    <dbReference type="NCBI Taxonomy" id="1211813"/>
    <lineage>
        <taxon>Bacteria</taxon>
        <taxon>Pseudomonadati</taxon>
        <taxon>Bacteroidota</taxon>
        <taxon>Bacteroidia</taxon>
        <taxon>Bacteroidales</taxon>
        <taxon>Rikenellaceae</taxon>
        <taxon>Alistipes</taxon>
    </lineage>
</organism>
<comment type="subcellular location">
    <subcellularLocation>
        <location evidence="11 12">Cell membrane</location>
        <topology evidence="11 12">Multi-pass membrane protein</topology>
    </subcellularLocation>
    <subcellularLocation>
        <location evidence="1">Membrane</location>
        <topology evidence="1">Multi-pass membrane protein</topology>
    </subcellularLocation>
</comment>
<keyword evidence="10 11" id="KW-0472">Membrane</keyword>
<evidence type="ECO:0000256" key="8">
    <source>
        <dbReference type="ARBA" id="ARBA00022989"/>
    </source>
</evidence>
<keyword evidence="5 11" id="KW-0812">Transmembrane</keyword>
<gene>
    <name evidence="11" type="primary">nuoA</name>
    <name evidence="13" type="ORF">NQ491_10535</name>
</gene>
<evidence type="ECO:0000256" key="10">
    <source>
        <dbReference type="ARBA" id="ARBA00023136"/>
    </source>
</evidence>